<keyword evidence="3" id="KW-0812">Transmembrane</keyword>
<sequence length="411" mass="45358">MGFAALFAHGLVYAIIMLGIFRLRKHLGLGVLFCLIGSMHFLETYLAATFFIDLPFGLISPGSTVMFAGKLSLFLLLYIKEDAEVMRQPVYGLLAGNVLMLILGAILRLHSNTVEMPGYNPDLIFVDQMGFLMMWGTILLFIDAIMLIIIYERLGGFISRTLFGRIFVSLALVLSFDQVFFYLGLHYLAGVPQAAFYGGWIAKIGVAAFFTAALAFYLRVCEPSVVGTPTRQIADVFDRLTYRHRYENLMRQVGKDPLTGLRDRGLFEQLGPTIFASSVRDATPMSAIMIDIDRFKSINDNYGHIVGDRVIQNVAQTISNTIRDDDYLFRYGGEEFALICNKGAVEALALAERIRAAVIADHVLEGGAAVSISAGISTRTVCDTDFTTVLSRADAALYQAKARGRNCVEGL</sequence>
<dbReference type="InterPro" id="IPR000160">
    <property type="entry name" value="GGDEF_dom"/>
</dbReference>
<protein>
    <recommendedName>
        <fullName evidence="1">diguanylate cyclase</fullName>
        <ecNumber evidence="1">2.7.7.65</ecNumber>
    </recommendedName>
</protein>
<gene>
    <name evidence="5" type="ORF">NT2_01_05050</name>
</gene>
<dbReference type="InterPro" id="IPR048533">
    <property type="entry name" value="VUPS"/>
</dbReference>
<dbReference type="eggNOG" id="COG3706">
    <property type="taxonomic scope" value="Bacteria"/>
</dbReference>
<dbReference type="GO" id="GO:0043709">
    <property type="term" value="P:cell adhesion involved in single-species biofilm formation"/>
    <property type="evidence" value="ECO:0007669"/>
    <property type="project" value="TreeGrafter"/>
</dbReference>
<dbReference type="InterPro" id="IPR050469">
    <property type="entry name" value="Diguanylate_Cyclase"/>
</dbReference>
<dbReference type="PANTHER" id="PTHR45138:SF9">
    <property type="entry name" value="DIGUANYLATE CYCLASE DGCM-RELATED"/>
    <property type="match status" value="1"/>
</dbReference>
<dbReference type="AlphaFoldDB" id="U2Y3Y0"/>
<dbReference type="Gene3D" id="3.30.70.270">
    <property type="match status" value="1"/>
</dbReference>
<dbReference type="Proteomes" id="UP000016568">
    <property type="component" value="Unassembled WGS sequence"/>
</dbReference>
<dbReference type="NCBIfam" id="TIGR00254">
    <property type="entry name" value="GGDEF"/>
    <property type="match status" value="1"/>
</dbReference>
<dbReference type="GO" id="GO:0052621">
    <property type="term" value="F:diguanylate cyclase activity"/>
    <property type="evidence" value="ECO:0007669"/>
    <property type="project" value="UniProtKB-EC"/>
</dbReference>
<feature type="transmembrane region" description="Helical" evidence="3">
    <location>
        <begin position="197"/>
        <end position="218"/>
    </location>
</feature>
<dbReference type="Pfam" id="PF20973">
    <property type="entry name" value="VUPS"/>
    <property type="match status" value="1"/>
</dbReference>
<organism evidence="5 6">
    <name type="scientific">Caenibius tardaugens NBRC 16725</name>
    <dbReference type="NCBI Taxonomy" id="1219035"/>
    <lineage>
        <taxon>Bacteria</taxon>
        <taxon>Pseudomonadati</taxon>
        <taxon>Pseudomonadota</taxon>
        <taxon>Alphaproteobacteria</taxon>
        <taxon>Sphingomonadales</taxon>
        <taxon>Erythrobacteraceae</taxon>
        <taxon>Caenibius</taxon>
    </lineage>
</organism>
<evidence type="ECO:0000259" key="4">
    <source>
        <dbReference type="PROSITE" id="PS50887"/>
    </source>
</evidence>
<dbReference type="CDD" id="cd01949">
    <property type="entry name" value="GGDEF"/>
    <property type="match status" value="1"/>
</dbReference>
<evidence type="ECO:0000313" key="6">
    <source>
        <dbReference type="Proteomes" id="UP000016568"/>
    </source>
</evidence>
<dbReference type="SUPFAM" id="SSF55073">
    <property type="entry name" value="Nucleotide cyclase"/>
    <property type="match status" value="1"/>
</dbReference>
<dbReference type="FunFam" id="3.30.70.270:FF:000001">
    <property type="entry name" value="Diguanylate cyclase domain protein"/>
    <property type="match status" value="1"/>
</dbReference>
<dbReference type="PANTHER" id="PTHR45138">
    <property type="entry name" value="REGULATORY COMPONENTS OF SENSORY TRANSDUCTION SYSTEM"/>
    <property type="match status" value="1"/>
</dbReference>
<dbReference type="GO" id="GO:1902201">
    <property type="term" value="P:negative regulation of bacterial-type flagellum-dependent cell motility"/>
    <property type="evidence" value="ECO:0007669"/>
    <property type="project" value="TreeGrafter"/>
</dbReference>
<evidence type="ECO:0000256" key="1">
    <source>
        <dbReference type="ARBA" id="ARBA00012528"/>
    </source>
</evidence>
<dbReference type="SMART" id="SM00267">
    <property type="entry name" value="GGDEF"/>
    <property type="match status" value="1"/>
</dbReference>
<dbReference type="InterPro" id="IPR043128">
    <property type="entry name" value="Rev_trsase/Diguanyl_cyclase"/>
</dbReference>
<keyword evidence="6" id="KW-1185">Reference proteome</keyword>
<proteinExistence type="predicted"/>
<dbReference type="InterPro" id="IPR029787">
    <property type="entry name" value="Nucleotide_cyclase"/>
</dbReference>
<dbReference type="KEGG" id="ntd:EGO55_14620"/>
<dbReference type="PROSITE" id="PS50887">
    <property type="entry name" value="GGDEF"/>
    <property type="match status" value="1"/>
</dbReference>
<reference evidence="5 6" key="1">
    <citation type="submission" date="2013-09" db="EMBL/GenBank/DDBJ databases">
        <title>Whole genome shotgun sequence of Novosphingobium tardaugens NBRC 16725.</title>
        <authorList>
            <person name="Isaki S."/>
            <person name="Hosoyama A."/>
            <person name="Tsuchikane K."/>
            <person name="Katsumata H."/>
            <person name="Ando Y."/>
            <person name="Yamazaki S."/>
            <person name="Fujita N."/>
        </authorList>
    </citation>
    <scope>NUCLEOTIDE SEQUENCE [LARGE SCALE GENOMIC DNA]</scope>
    <source>
        <strain evidence="5 6">NBRC 16725</strain>
    </source>
</reference>
<comment type="caution">
    <text evidence="5">The sequence shown here is derived from an EMBL/GenBank/DDBJ whole genome shotgun (WGS) entry which is preliminary data.</text>
</comment>
<feature type="domain" description="GGDEF" evidence="4">
    <location>
        <begin position="283"/>
        <end position="411"/>
    </location>
</feature>
<evidence type="ECO:0000256" key="3">
    <source>
        <dbReference type="SAM" id="Phobius"/>
    </source>
</evidence>
<keyword evidence="3" id="KW-1133">Transmembrane helix</keyword>
<name>U2Y3Y0_9SPHN</name>
<dbReference type="Pfam" id="PF00990">
    <property type="entry name" value="GGDEF"/>
    <property type="match status" value="1"/>
</dbReference>
<dbReference type="EC" id="2.7.7.65" evidence="1"/>
<dbReference type="GO" id="GO:0005886">
    <property type="term" value="C:plasma membrane"/>
    <property type="evidence" value="ECO:0007669"/>
    <property type="project" value="TreeGrafter"/>
</dbReference>
<evidence type="ECO:0000313" key="5">
    <source>
        <dbReference type="EMBL" id="GAD47731.1"/>
    </source>
</evidence>
<dbReference type="RefSeq" id="WP_021688638.1">
    <property type="nucleotide sequence ID" value="NZ_BASZ01000001.1"/>
</dbReference>
<keyword evidence="3" id="KW-0472">Membrane</keyword>
<feature type="transmembrane region" description="Helical" evidence="3">
    <location>
        <begin position="6"/>
        <end position="23"/>
    </location>
</feature>
<comment type="catalytic activity">
    <reaction evidence="2">
        <text>2 GTP = 3',3'-c-di-GMP + 2 diphosphate</text>
        <dbReference type="Rhea" id="RHEA:24898"/>
        <dbReference type="ChEBI" id="CHEBI:33019"/>
        <dbReference type="ChEBI" id="CHEBI:37565"/>
        <dbReference type="ChEBI" id="CHEBI:58805"/>
        <dbReference type="EC" id="2.7.7.65"/>
    </reaction>
</comment>
<feature type="transmembrane region" description="Helical" evidence="3">
    <location>
        <begin position="129"/>
        <end position="150"/>
    </location>
</feature>
<accession>U2Y3Y0</accession>
<feature type="transmembrane region" description="Helical" evidence="3">
    <location>
        <begin position="58"/>
        <end position="78"/>
    </location>
</feature>
<feature type="transmembrane region" description="Helical" evidence="3">
    <location>
        <begin position="162"/>
        <end position="185"/>
    </location>
</feature>
<feature type="transmembrane region" description="Helical" evidence="3">
    <location>
        <begin position="30"/>
        <end position="52"/>
    </location>
</feature>
<dbReference type="OrthoDB" id="9812260at2"/>
<dbReference type="EMBL" id="BASZ01000001">
    <property type="protein sequence ID" value="GAD47731.1"/>
    <property type="molecule type" value="Genomic_DNA"/>
</dbReference>
<feature type="transmembrane region" description="Helical" evidence="3">
    <location>
        <begin position="90"/>
        <end position="109"/>
    </location>
</feature>
<evidence type="ECO:0000256" key="2">
    <source>
        <dbReference type="ARBA" id="ARBA00034247"/>
    </source>
</evidence>